<accession>A0ABU2ZTY0</accession>
<reference evidence="2 3" key="1">
    <citation type="submission" date="2023-09" db="EMBL/GenBank/DDBJ databases">
        <authorList>
            <person name="Rey-Velasco X."/>
        </authorList>
    </citation>
    <scope>NUCLEOTIDE SEQUENCE [LARGE SCALE GENOMIC DNA]</scope>
    <source>
        <strain evidence="2 3">P117</strain>
    </source>
</reference>
<comment type="caution">
    <text evidence="2">The sequence shown here is derived from an EMBL/GenBank/DDBJ whole genome shotgun (WGS) entry which is preliminary data.</text>
</comment>
<feature type="signal peptide" evidence="1">
    <location>
        <begin position="1"/>
        <end position="29"/>
    </location>
</feature>
<evidence type="ECO:0000256" key="1">
    <source>
        <dbReference type="SAM" id="SignalP"/>
    </source>
</evidence>
<dbReference type="RefSeq" id="WP_311369010.1">
    <property type="nucleotide sequence ID" value="NZ_JAVRHX010000003.1"/>
</dbReference>
<sequence>MKSKWLEHTGMLCFMMLFTMFSMSTNASAADDENTTTENIKNNTINYDFCGEFGWIDDAHCYLNYGVDTTASRLNNWFKREGDDQNSEATTRGRVRFGWEPRSGDLSEFDFRFRIRVKLPALEERVELFFSDEEDDLNQQAVKAARNDELGNRDQTVLALQFKKDEKDKMSYRVGFGRGSQIYTRARYTDNIKLGANTNMRYFAESNFYSTDGLGFEANAELGHVFNENSAYEISNSFRFRDRTNDWIWRHEFQYLYVTDDETSYLFTAAIDGLSKPRYQKEQMLVSVRYKRRFLREWLFIEIEPFILWLREEEFRSSPGIAVRAEIHFQT</sequence>
<protein>
    <submittedName>
        <fullName evidence="2">Uncharacterized protein</fullName>
    </submittedName>
</protein>
<dbReference type="EMBL" id="JAVRHX010000003">
    <property type="protein sequence ID" value="MDT0595493.1"/>
    <property type="molecule type" value="Genomic_DNA"/>
</dbReference>
<proteinExistence type="predicted"/>
<dbReference type="Proteomes" id="UP001253545">
    <property type="component" value="Unassembled WGS sequence"/>
</dbReference>
<gene>
    <name evidence="2" type="ORF">RM552_11605</name>
</gene>
<organism evidence="2 3">
    <name type="scientific">Glaciecola petra</name>
    <dbReference type="NCBI Taxonomy" id="3075602"/>
    <lineage>
        <taxon>Bacteria</taxon>
        <taxon>Pseudomonadati</taxon>
        <taxon>Pseudomonadota</taxon>
        <taxon>Gammaproteobacteria</taxon>
        <taxon>Alteromonadales</taxon>
        <taxon>Alteromonadaceae</taxon>
        <taxon>Glaciecola</taxon>
    </lineage>
</organism>
<evidence type="ECO:0000313" key="3">
    <source>
        <dbReference type="Proteomes" id="UP001253545"/>
    </source>
</evidence>
<feature type="chain" id="PRO_5047533615" evidence="1">
    <location>
        <begin position="30"/>
        <end position="331"/>
    </location>
</feature>
<keyword evidence="3" id="KW-1185">Reference proteome</keyword>
<evidence type="ECO:0000313" key="2">
    <source>
        <dbReference type="EMBL" id="MDT0595493.1"/>
    </source>
</evidence>
<name>A0ABU2ZTY0_9ALTE</name>
<keyword evidence="1" id="KW-0732">Signal</keyword>